<sequence>MSNDASTSRELGNGHDGEKSDIVFVSSVWQSHRTGLLSALLPNDENPVESPPSDLHFIPEPSPTGLSYTFDSVSKDPLQCTVQEPYNLALSAYDYFCSNPWPMDREGRFSQPGVSPSYEAINDMSTGSPYLPLQKTGATYSVGSQGVPNVFLSQDEEDILATLAGDAAACAEAHDPISNVSTSSMISVKRMADSDGFIQPAKRVKIETSEVDTIQYFAPSAPLQFVNESVDDPEPQSDRSGGSRQRRRKSNTPGAILNRVRRSKKAEIKEEIEKMLPPEFQGGSKLERLIHYRDYLRFITERLSSVPRSATETT</sequence>
<reference evidence="1" key="1">
    <citation type="submission" date="2021-02" db="EMBL/GenBank/DDBJ databases">
        <authorList>
            <consortium name="DOE Joint Genome Institute"/>
            <person name="Ahrendt S."/>
            <person name="Looney B.P."/>
            <person name="Miyauchi S."/>
            <person name="Morin E."/>
            <person name="Drula E."/>
            <person name="Courty P.E."/>
            <person name="Chicoki N."/>
            <person name="Fauchery L."/>
            <person name="Kohler A."/>
            <person name="Kuo A."/>
            <person name="Labutti K."/>
            <person name="Pangilinan J."/>
            <person name="Lipzen A."/>
            <person name="Riley R."/>
            <person name="Andreopoulos W."/>
            <person name="He G."/>
            <person name="Johnson J."/>
            <person name="Barry K.W."/>
            <person name="Grigoriev I.V."/>
            <person name="Nagy L."/>
            <person name="Hibbett D."/>
            <person name="Henrissat B."/>
            <person name="Matheny P.B."/>
            <person name="Labbe J."/>
            <person name="Martin F."/>
        </authorList>
    </citation>
    <scope>NUCLEOTIDE SEQUENCE</scope>
    <source>
        <strain evidence="1">FP105234-sp</strain>
    </source>
</reference>
<evidence type="ECO:0000313" key="1">
    <source>
        <dbReference type="EMBL" id="KAI0050321.1"/>
    </source>
</evidence>
<comment type="caution">
    <text evidence="1">The sequence shown here is derived from an EMBL/GenBank/DDBJ whole genome shotgun (WGS) entry which is preliminary data.</text>
</comment>
<proteinExistence type="predicted"/>
<reference evidence="1" key="2">
    <citation type="journal article" date="2022" name="New Phytol.">
        <title>Evolutionary transition to the ectomycorrhizal habit in the genomes of a hyperdiverse lineage of mushroom-forming fungi.</title>
        <authorList>
            <person name="Looney B."/>
            <person name="Miyauchi S."/>
            <person name="Morin E."/>
            <person name="Drula E."/>
            <person name="Courty P.E."/>
            <person name="Kohler A."/>
            <person name="Kuo A."/>
            <person name="LaButti K."/>
            <person name="Pangilinan J."/>
            <person name="Lipzen A."/>
            <person name="Riley R."/>
            <person name="Andreopoulos W."/>
            <person name="He G."/>
            <person name="Johnson J."/>
            <person name="Nolan M."/>
            <person name="Tritt A."/>
            <person name="Barry K.W."/>
            <person name="Grigoriev I.V."/>
            <person name="Nagy L.G."/>
            <person name="Hibbett D."/>
            <person name="Henrissat B."/>
            <person name="Matheny P.B."/>
            <person name="Labbe J."/>
            <person name="Martin F.M."/>
        </authorList>
    </citation>
    <scope>NUCLEOTIDE SEQUENCE</scope>
    <source>
        <strain evidence="1">FP105234-sp</strain>
    </source>
</reference>
<dbReference type="EMBL" id="MU275863">
    <property type="protein sequence ID" value="KAI0050321.1"/>
    <property type="molecule type" value="Genomic_DNA"/>
</dbReference>
<evidence type="ECO:0000313" key="2">
    <source>
        <dbReference type="Proteomes" id="UP000814033"/>
    </source>
</evidence>
<gene>
    <name evidence="1" type="ORF">FA95DRAFT_645803</name>
</gene>
<accession>A0ACB8S1R4</accession>
<dbReference type="Proteomes" id="UP000814033">
    <property type="component" value="Unassembled WGS sequence"/>
</dbReference>
<keyword evidence="2" id="KW-1185">Reference proteome</keyword>
<name>A0ACB8S1R4_9AGAM</name>
<organism evidence="1 2">
    <name type="scientific">Auriscalpium vulgare</name>
    <dbReference type="NCBI Taxonomy" id="40419"/>
    <lineage>
        <taxon>Eukaryota</taxon>
        <taxon>Fungi</taxon>
        <taxon>Dikarya</taxon>
        <taxon>Basidiomycota</taxon>
        <taxon>Agaricomycotina</taxon>
        <taxon>Agaricomycetes</taxon>
        <taxon>Russulales</taxon>
        <taxon>Auriscalpiaceae</taxon>
        <taxon>Auriscalpium</taxon>
    </lineage>
</organism>
<protein>
    <submittedName>
        <fullName evidence="1">Uncharacterized protein</fullName>
    </submittedName>
</protein>